<feature type="compositionally biased region" description="Acidic residues" evidence="1">
    <location>
        <begin position="33"/>
        <end position="44"/>
    </location>
</feature>
<evidence type="ECO:0000313" key="4">
    <source>
        <dbReference type="EMBL" id="ESK84689.1"/>
    </source>
</evidence>
<dbReference type="KEGG" id="mrr:Moror_651"/>
<evidence type="ECO:0000256" key="1">
    <source>
        <dbReference type="SAM" id="MobiDB-lite"/>
    </source>
</evidence>
<feature type="domain" description="DUF6535" evidence="3">
    <location>
        <begin position="69"/>
        <end position="242"/>
    </location>
</feature>
<dbReference type="InterPro" id="IPR045338">
    <property type="entry name" value="DUF6535"/>
</dbReference>
<accession>V2XZ84</accession>
<keyword evidence="2" id="KW-0472">Membrane</keyword>
<dbReference type="AlphaFoldDB" id="V2XZ84"/>
<dbReference type="HOGENOM" id="CLU_018688_4_1_1"/>
<dbReference type="EMBL" id="AWSO01001245">
    <property type="protein sequence ID" value="ESK84689.1"/>
    <property type="molecule type" value="Genomic_DNA"/>
</dbReference>
<comment type="caution">
    <text evidence="4">The sequence shown here is derived from an EMBL/GenBank/DDBJ whole genome shotgun (WGS) entry which is preliminary data.</text>
</comment>
<feature type="transmembrane region" description="Helical" evidence="2">
    <location>
        <begin position="160"/>
        <end position="179"/>
    </location>
</feature>
<evidence type="ECO:0000256" key="2">
    <source>
        <dbReference type="SAM" id="Phobius"/>
    </source>
</evidence>
<evidence type="ECO:0000259" key="3">
    <source>
        <dbReference type="Pfam" id="PF20153"/>
    </source>
</evidence>
<feature type="region of interest" description="Disordered" evidence="1">
    <location>
        <begin position="1"/>
        <end position="62"/>
    </location>
</feature>
<proteinExistence type="predicted"/>
<keyword evidence="5" id="KW-1185">Reference proteome</keyword>
<dbReference type="Pfam" id="PF20153">
    <property type="entry name" value="DUF6535"/>
    <property type="match status" value="1"/>
</dbReference>
<feature type="compositionally biased region" description="Polar residues" evidence="1">
    <location>
        <begin position="1"/>
        <end position="12"/>
    </location>
</feature>
<organism evidence="4 5">
    <name type="scientific">Moniliophthora roreri (strain MCA 2997)</name>
    <name type="common">Cocoa frosty pod rot fungus</name>
    <name type="synonym">Crinipellis roreri</name>
    <dbReference type="NCBI Taxonomy" id="1381753"/>
    <lineage>
        <taxon>Eukaryota</taxon>
        <taxon>Fungi</taxon>
        <taxon>Dikarya</taxon>
        <taxon>Basidiomycota</taxon>
        <taxon>Agaricomycotina</taxon>
        <taxon>Agaricomycetes</taxon>
        <taxon>Agaricomycetidae</taxon>
        <taxon>Agaricales</taxon>
        <taxon>Marasmiineae</taxon>
        <taxon>Marasmiaceae</taxon>
        <taxon>Moniliophthora</taxon>
    </lineage>
</organism>
<reference evidence="4 5" key="1">
    <citation type="journal article" date="2014" name="BMC Genomics">
        <title>Genome and secretome analysis of the hemibiotrophic fungal pathogen, Moniliophthora roreri, which causes frosty pod rot disease of cacao: mechanisms of the biotrophic and necrotrophic phases.</title>
        <authorList>
            <person name="Meinhardt L.W."/>
            <person name="Costa G.G.L."/>
            <person name="Thomazella D.P.T."/>
            <person name="Teixeira P.J.P.L."/>
            <person name="Carazzolle M.F."/>
            <person name="Schuster S.C."/>
            <person name="Carlson J.E."/>
            <person name="Guiltinan M.J."/>
            <person name="Mieczkowski P."/>
            <person name="Farmer A."/>
            <person name="Ramaraj T."/>
            <person name="Crozier J."/>
            <person name="Davis R.E."/>
            <person name="Shao J."/>
            <person name="Melnick R.L."/>
            <person name="Pereira G.A.G."/>
            <person name="Bailey B.A."/>
        </authorList>
    </citation>
    <scope>NUCLEOTIDE SEQUENCE [LARGE SCALE GENOMIC DNA]</scope>
    <source>
        <strain evidence="4 5">MCA 2997</strain>
    </source>
</reference>
<dbReference type="Proteomes" id="UP000017559">
    <property type="component" value="Unassembled WGS sequence"/>
</dbReference>
<feature type="transmembrane region" description="Helical" evidence="2">
    <location>
        <begin position="212"/>
        <end position="234"/>
    </location>
</feature>
<keyword evidence="2" id="KW-0812">Transmembrane</keyword>
<name>V2XZ84_MONRO</name>
<sequence>MSSTGNCSSSPRVSIARASGNQERPDPEILLPSEDESIPEEPDIPEPGLPPDSAKKVNEDRKPALAKSWERILKEVSRHDEDMVKGWRDDIDTLLVFAGLFSAVVTAFTIESYQWLNEDPADTTVLLLTQLISMQVNGSQSISFEPTQFKPDASSIRINVFWFLSLIFSLTSALFGLLCKQWVREHQRDTTTRTPGEALALRQLRRDSFEKWGVSSFLSALPILLEVALLLFFVGVLDLLWNRHPIPFAICFVAVSLSAGLYLLTTLLPTLTVPRDQRSDIKNKRFNELSYQFICPYKSPQAWVVYQLSCTLIGLLLKFPTINNFLERKARGLWDHIESPASDWSSFDLWVVRQFDQLVSVPYPADHFSLKVYELRAFEWAVAMFRDSPSVIPHLQNVLGRIPPSVAVSAVIGRWDLAIWKAVSIKDVENALSYPGPFPLRPTIRYPILQQPGVINSLFHHQCWETIIAFPLLQLFPDKLFDSMKHIHLDMQRSTGLRFVIPFPVIDALWTHQDRVIRTQSLKLLSLLENSWKVSPGYDEGRVNDERRAFMGALARHINRKDRVSILLTSKRGYAFIRFIHNEGITRRLSSTWSHTWRQAIQRTQEIGGLPSDYFAPIPENMWGDLPTLPNLDPVRYSVETERDLEVDNDEFKLDIVTSIGSRQPSAELGVRNPGINASLALGNCVIGLSNSLRNHESGAGQPKNQEDFIGDDNVDCMDKDNVRSLGSGIARRIWADMSPDKRADTGKIALSDAGSFKYTGIAIPASGDERLTFGAIENMPNHS</sequence>
<feature type="transmembrane region" description="Helical" evidence="2">
    <location>
        <begin position="93"/>
        <end position="110"/>
    </location>
</feature>
<gene>
    <name evidence="4" type="ORF">Moror_651</name>
</gene>
<evidence type="ECO:0000313" key="5">
    <source>
        <dbReference type="Proteomes" id="UP000017559"/>
    </source>
</evidence>
<keyword evidence="2" id="KW-1133">Transmembrane helix</keyword>
<protein>
    <recommendedName>
        <fullName evidence="3">DUF6535 domain-containing protein</fullName>
    </recommendedName>
</protein>
<feature type="compositionally biased region" description="Basic and acidic residues" evidence="1">
    <location>
        <begin position="53"/>
        <end position="62"/>
    </location>
</feature>
<feature type="transmembrane region" description="Helical" evidence="2">
    <location>
        <begin position="246"/>
        <end position="268"/>
    </location>
</feature>
<dbReference type="OrthoDB" id="3219854at2759"/>